<evidence type="ECO:0000313" key="2">
    <source>
        <dbReference type="Proteomes" id="UP000199615"/>
    </source>
</evidence>
<proteinExistence type="predicted"/>
<gene>
    <name evidence="1" type="ORF">SAMN05444123_105252</name>
</gene>
<sequence length="320" mass="33151">MTTTITINVTNNSNSLQNFFFFQQPASYSGGPQVYTNSLYSQALLPYSTSGAVLTFTMILQYYAGVQQQVAPPEVGQPSGQLAAIQAINLTSAAGGPQTNNTTNMTVSPSLGLSVPAWTAGPQSGSFRIVTPTFNPVLANYNAGSAVQSLSGAITLSNFVTAQPTSNLDCQPVIKFYVQTGTYTAGTVMNFTNSSINAAICDATPGFTTFNVTYNIDGTWTVKNMAVSQLANGALGLVERSVNSFGRVLADALNAQVLNEAGTGVISTGTAGNFNLPTTITNLNNPGGLAVFKEYQVGPTGGPYKGAMCTALAGTTGTFS</sequence>
<evidence type="ECO:0000313" key="1">
    <source>
        <dbReference type="EMBL" id="SEO86667.1"/>
    </source>
</evidence>
<organism evidence="1 2">
    <name type="scientific">Rhodopseudomonas pseudopalustris</name>
    <dbReference type="NCBI Taxonomy" id="1513892"/>
    <lineage>
        <taxon>Bacteria</taxon>
        <taxon>Pseudomonadati</taxon>
        <taxon>Pseudomonadota</taxon>
        <taxon>Alphaproteobacteria</taxon>
        <taxon>Hyphomicrobiales</taxon>
        <taxon>Nitrobacteraceae</taxon>
        <taxon>Rhodopseudomonas</taxon>
    </lineage>
</organism>
<name>A0A1H8T6S7_9BRAD</name>
<dbReference type="EMBL" id="FODT01000005">
    <property type="protein sequence ID" value="SEO86667.1"/>
    <property type="molecule type" value="Genomic_DNA"/>
</dbReference>
<dbReference type="OrthoDB" id="1437448at2"/>
<accession>A0A1H8T6S7</accession>
<dbReference type="AlphaFoldDB" id="A0A1H8T6S7"/>
<protein>
    <submittedName>
        <fullName evidence="1">Uncharacterized protein</fullName>
    </submittedName>
</protein>
<reference evidence="2" key="1">
    <citation type="submission" date="2016-10" db="EMBL/GenBank/DDBJ databases">
        <authorList>
            <person name="Varghese N."/>
            <person name="Submissions S."/>
        </authorList>
    </citation>
    <scope>NUCLEOTIDE SEQUENCE [LARGE SCALE GENOMIC DNA]</scope>
    <source>
        <strain evidence="2">DSM 123</strain>
    </source>
</reference>
<dbReference type="Proteomes" id="UP000199615">
    <property type="component" value="Unassembled WGS sequence"/>
</dbReference>
<keyword evidence="2" id="KW-1185">Reference proteome</keyword>
<dbReference type="RefSeq" id="WP_011503205.1">
    <property type="nucleotide sequence ID" value="NZ_FODT01000005.1"/>
</dbReference>